<dbReference type="InParanoid" id="A0A0Q3G0Q2"/>
<reference evidence="2 3" key="1">
    <citation type="journal article" date="2010" name="Nature">
        <title>Genome sequencing and analysis of the model grass Brachypodium distachyon.</title>
        <authorList>
            <consortium name="International Brachypodium Initiative"/>
        </authorList>
    </citation>
    <scope>NUCLEOTIDE SEQUENCE [LARGE SCALE GENOMIC DNA]</scope>
    <source>
        <strain evidence="2 3">Bd21</strain>
    </source>
</reference>
<dbReference type="AlphaFoldDB" id="A0A0Q3G0Q2"/>
<dbReference type="EMBL" id="CM000881">
    <property type="protein sequence ID" value="KQK05096.1"/>
    <property type="molecule type" value="Genomic_DNA"/>
</dbReference>
<gene>
    <name evidence="2" type="ORF">BRADI_2g17967v3</name>
</gene>
<accession>A0A0Q3G0Q2</accession>
<dbReference type="Proteomes" id="UP000008810">
    <property type="component" value="Chromosome 2"/>
</dbReference>
<reference evidence="2" key="2">
    <citation type="submission" date="2017-06" db="EMBL/GenBank/DDBJ databases">
        <title>WGS assembly of Brachypodium distachyon.</title>
        <authorList>
            <consortium name="The International Brachypodium Initiative"/>
            <person name="Lucas S."/>
            <person name="Harmon-Smith M."/>
            <person name="Lail K."/>
            <person name="Tice H."/>
            <person name="Grimwood J."/>
            <person name="Bruce D."/>
            <person name="Barry K."/>
            <person name="Shu S."/>
            <person name="Lindquist E."/>
            <person name="Wang M."/>
            <person name="Pitluck S."/>
            <person name="Vogel J.P."/>
            <person name="Garvin D.F."/>
            <person name="Mockler T.C."/>
            <person name="Schmutz J."/>
            <person name="Rokhsar D."/>
            <person name="Bevan M.W."/>
        </authorList>
    </citation>
    <scope>NUCLEOTIDE SEQUENCE</scope>
    <source>
        <strain evidence="2">Bd21</strain>
    </source>
</reference>
<keyword evidence="4" id="KW-1185">Reference proteome</keyword>
<dbReference type="EnsemblPlants" id="KQK05096">
    <property type="protein sequence ID" value="KQK05096"/>
    <property type="gene ID" value="BRADI_2g17967v3"/>
</dbReference>
<feature type="region of interest" description="Disordered" evidence="1">
    <location>
        <begin position="18"/>
        <end position="70"/>
    </location>
</feature>
<evidence type="ECO:0000313" key="3">
    <source>
        <dbReference type="EnsemblPlants" id="KQK05096"/>
    </source>
</evidence>
<name>A0A0Q3G0Q2_BRADI</name>
<sequence length="70" mass="7747">MLPLSAVQQDVAASATLFSTETTQQQRSKQNGEKSLLPSGSRSNRRRKGITEKKSLLNRRPATRSCEVSE</sequence>
<proteinExistence type="predicted"/>
<evidence type="ECO:0000313" key="2">
    <source>
        <dbReference type="EMBL" id="KQK05096.1"/>
    </source>
</evidence>
<evidence type="ECO:0000256" key="1">
    <source>
        <dbReference type="SAM" id="MobiDB-lite"/>
    </source>
</evidence>
<reference evidence="3" key="3">
    <citation type="submission" date="2018-08" db="UniProtKB">
        <authorList>
            <consortium name="EnsemblPlants"/>
        </authorList>
    </citation>
    <scope>IDENTIFICATION</scope>
    <source>
        <strain evidence="3">cv. Bd21</strain>
    </source>
</reference>
<protein>
    <submittedName>
        <fullName evidence="2 3">Uncharacterized protein</fullName>
    </submittedName>
</protein>
<feature type="compositionally biased region" description="Polar residues" evidence="1">
    <location>
        <begin position="18"/>
        <end position="29"/>
    </location>
</feature>
<organism evidence="2">
    <name type="scientific">Brachypodium distachyon</name>
    <name type="common">Purple false brome</name>
    <name type="synonym">Trachynia distachya</name>
    <dbReference type="NCBI Taxonomy" id="15368"/>
    <lineage>
        <taxon>Eukaryota</taxon>
        <taxon>Viridiplantae</taxon>
        <taxon>Streptophyta</taxon>
        <taxon>Embryophyta</taxon>
        <taxon>Tracheophyta</taxon>
        <taxon>Spermatophyta</taxon>
        <taxon>Magnoliopsida</taxon>
        <taxon>Liliopsida</taxon>
        <taxon>Poales</taxon>
        <taxon>Poaceae</taxon>
        <taxon>BOP clade</taxon>
        <taxon>Pooideae</taxon>
        <taxon>Stipodae</taxon>
        <taxon>Brachypodieae</taxon>
        <taxon>Brachypodium</taxon>
    </lineage>
</organism>
<evidence type="ECO:0000313" key="4">
    <source>
        <dbReference type="Proteomes" id="UP000008810"/>
    </source>
</evidence>
<dbReference type="Gramene" id="KQK05096">
    <property type="protein sequence ID" value="KQK05096"/>
    <property type="gene ID" value="BRADI_2g17967v3"/>
</dbReference>